<dbReference type="InterPro" id="IPR036890">
    <property type="entry name" value="HATPase_C_sf"/>
</dbReference>
<evidence type="ECO:0000259" key="7">
    <source>
        <dbReference type="PROSITE" id="PS50109"/>
    </source>
</evidence>
<feature type="modified residue" description="4-aspartylphosphate" evidence="6">
    <location>
        <position position="55"/>
    </location>
</feature>
<dbReference type="InterPro" id="IPR003661">
    <property type="entry name" value="HisK_dim/P_dom"/>
</dbReference>
<dbReference type="EMBL" id="JAZBJZ010000202">
    <property type="protein sequence ID" value="MEE3719989.1"/>
    <property type="molecule type" value="Genomic_DNA"/>
</dbReference>
<evidence type="ECO:0000256" key="3">
    <source>
        <dbReference type="ARBA" id="ARBA00022553"/>
    </source>
</evidence>
<reference evidence="9" key="1">
    <citation type="submission" date="2024-01" db="EMBL/GenBank/DDBJ databases">
        <title>Bank of Algae and Cyanobacteria of the Azores (BACA) strain genomes.</title>
        <authorList>
            <person name="Luz R."/>
            <person name="Cordeiro R."/>
            <person name="Fonseca A."/>
            <person name="Goncalves V."/>
        </authorList>
    </citation>
    <scope>NUCLEOTIDE SEQUENCE</scope>
    <source>
        <strain evidence="9">BACA0141</strain>
    </source>
</reference>
<dbReference type="Pfam" id="PF00512">
    <property type="entry name" value="HisKA"/>
    <property type="match status" value="1"/>
</dbReference>
<comment type="catalytic activity">
    <reaction evidence="1">
        <text>ATP + protein L-histidine = ADP + protein N-phospho-L-histidine.</text>
        <dbReference type="EC" id="2.7.13.3"/>
    </reaction>
</comment>
<dbReference type="PRINTS" id="PR00344">
    <property type="entry name" value="BCTRLSENSOR"/>
</dbReference>
<dbReference type="RefSeq" id="WP_330486427.1">
    <property type="nucleotide sequence ID" value="NZ_JAZBJZ010000202.1"/>
</dbReference>
<feature type="domain" description="Response regulatory" evidence="8">
    <location>
        <begin position="6"/>
        <end position="122"/>
    </location>
</feature>
<keyword evidence="4" id="KW-0808">Transferase</keyword>
<dbReference type="CDD" id="cd00082">
    <property type="entry name" value="HisKA"/>
    <property type="match status" value="1"/>
</dbReference>
<name>A0AAW9Q728_9CYAN</name>
<evidence type="ECO:0000259" key="8">
    <source>
        <dbReference type="PROSITE" id="PS50110"/>
    </source>
</evidence>
<dbReference type="SMART" id="SM00387">
    <property type="entry name" value="HATPase_c"/>
    <property type="match status" value="1"/>
</dbReference>
<accession>A0AAW9Q728</accession>
<proteinExistence type="predicted"/>
<evidence type="ECO:0000256" key="5">
    <source>
        <dbReference type="ARBA" id="ARBA00023012"/>
    </source>
</evidence>
<protein>
    <recommendedName>
        <fullName evidence="2">histidine kinase</fullName>
        <ecNumber evidence="2">2.7.13.3</ecNumber>
    </recommendedName>
</protein>
<dbReference type="Pfam" id="PF00072">
    <property type="entry name" value="Response_reg"/>
    <property type="match status" value="1"/>
</dbReference>
<keyword evidence="5" id="KW-0902">Two-component regulatory system</keyword>
<dbReference type="AlphaFoldDB" id="A0AAW9Q728"/>
<dbReference type="PROSITE" id="PS50110">
    <property type="entry name" value="RESPONSE_REGULATORY"/>
    <property type="match status" value="1"/>
</dbReference>
<gene>
    <name evidence="9" type="ORF">V2H45_24945</name>
</gene>
<dbReference type="InterPro" id="IPR004358">
    <property type="entry name" value="Sig_transdc_His_kin-like_C"/>
</dbReference>
<evidence type="ECO:0000256" key="6">
    <source>
        <dbReference type="PROSITE-ProRule" id="PRU00169"/>
    </source>
</evidence>
<dbReference type="PANTHER" id="PTHR43547:SF2">
    <property type="entry name" value="HYBRID SIGNAL TRANSDUCTION HISTIDINE KINASE C"/>
    <property type="match status" value="1"/>
</dbReference>
<dbReference type="SUPFAM" id="SSF55874">
    <property type="entry name" value="ATPase domain of HSP90 chaperone/DNA topoisomerase II/histidine kinase"/>
    <property type="match status" value="1"/>
</dbReference>
<dbReference type="Gene3D" id="3.30.565.10">
    <property type="entry name" value="Histidine kinase-like ATPase, C-terminal domain"/>
    <property type="match status" value="1"/>
</dbReference>
<dbReference type="InterPro" id="IPR011006">
    <property type="entry name" value="CheY-like_superfamily"/>
</dbReference>
<dbReference type="InterPro" id="IPR005467">
    <property type="entry name" value="His_kinase_dom"/>
</dbReference>
<organism evidence="9 10">
    <name type="scientific">Tumidithrix elongata BACA0141</name>
    <dbReference type="NCBI Taxonomy" id="2716417"/>
    <lineage>
        <taxon>Bacteria</taxon>
        <taxon>Bacillati</taxon>
        <taxon>Cyanobacteriota</taxon>
        <taxon>Cyanophyceae</taxon>
        <taxon>Pseudanabaenales</taxon>
        <taxon>Pseudanabaenaceae</taxon>
        <taxon>Tumidithrix</taxon>
        <taxon>Tumidithrix elongata</taxon>
    </lineage>
</organism>
<sequence length="363" mass="40744">MKTPPSILIVDDEPNNFDVIEALLDDEGFELHYASSGQKALDRLETFQPDVILLDVMMPELNGIEVCQTIKSMPKWKPVPIIMITALTAKEDLARCLAAGANDFMSKPVNSIELRARVRSMLQIKQQYDSLQELLKMREDMVHMMVHDLRNPLTNIMLSAELLNSPSLPPERKQKKVDGIIHSAQRLQSLIESLLLMAKIESGKIALNYSDIDLDILCREVIQDFEPIVTQRNLEIVTQLFLQGKRVHVDALIFRRVLENLLSNAIKFSPSKSKIVLSVEYPEFGDIKIQVSDFGSGINEELKPLIFEKYEIGTLIKDTTQIGLGLTFCKLAIEAHGGSIAVENNQPQGSIFTLTIPNQPNLA</sequence>
<evidence type="ECO:0000256" key="1">
    <source>
        <dbReference type="ARBA" id="ARBA00000085"/>
    </source>
</evidence>
<dbReference type="PANTHER" id="PTHR43547">
    <property type="entry name" value="TWO-COMPONENT HISTIDINE KINASE"/>
    <property type="match status" value="1"/>
</dbReference>
<dbReference type="SMART" id="SM00448">
    <property type="entry name" value="REC"/>
    <property type="match status" value="1"/>
</dbReference>
<dbReference type="Gene3D" id="1.10.287.130">
    <property type="match status" value="1"/>
</dbReference>
<dbReference type="EC" id="2.7.13.3" evidence="2"/>
<keyword evidence="4" id="KW-0418">Kinase</keyword>
<dbReference type="CDD" id="cd00075">
    <property type="entry name" value="HATPase"/>
    <property type="match status" value="1"/>
</dbReference>
<dbReference type="PROSITE" id="PS50109">
    <property type="entry name" value="HIS_KIN"/>
    <property type="match status" value="1"/>
</dbReference>
<evidence type="ECO:0000313" key="10">
    <source>
        <dbReference type="Proteomes" id="UP001333818"/>
    </source>
</evidence>
<evidence type="ECO:0000256" key="2">
    <source>
        <dbReference type="ARBA" id="ARBA00012438"/>
    </source>
</evidence>
<keyword evidence="3 6" id="KW-0597">Phosphoprotein</keyword>
<dbReference type="SMART" id="SM00388">
    <property type="entry name" value="HisKA"/>
    <property type="match status" value="1"/>
</dbReference>
<dbReference type="Proteomes" id="UP001333818">
    <property type="component" value="Unassembled WGS sequence"/>
</dbReference>
<dbReference type="InterPro" id="IPR001789">
    <property type="entry name" value="Sig_transdc_resp-reg_receiver"/>
</dbReference>
<dbReference type="Pfam" id="PF02518">
    <property type="entry name" value="HATPase_c"/>
    <property type="match status" value="1"/>
</dbReference>
<dbReference type="FunFam" id="3.40.50.2300:FF:000444">
    <property type="entry name" value="Sensory transduction histidine kinase"/>
    <property type="match status" value="1"/>
</dbReference>
<dbReference type="InterPro" id="IPR003594">
    <property type="entry name" value="HATPase_dom"/>
</dbReference>
<evidence type="ECO:0000313" key="9">
    <source>
        <dbReference type="EMBL" id="MEE3719989.1"/>
    </source>
</evidence>
<dbReference type="GO" id="GO:0000155">
    <property type="term" value="F:phosphorelay sensor kinase activity"/>
    <property type="evidence" value="ECO:0007669"/>
    <property type="project" value="InterPro"/>
</dbReference>
<feature type="domain" description="Histidine kinase" evidence="7">
    <location>
        <begin position="144"/>
        <end position="360"/>
    </location>
</feature>
<dbReference type="SUPFAM" id="SSF52172">
    <property type="entry name" value="CheY-like"/>
    <property type="match status" value="1"/>
</dbReference>
<evidence type="ECO:0000256" key="4">
    <source>
        <dbReference type="ARBA" id="ARBA00022777"/>
    </source>
</evidence>
<dbReference type="Gene3D" id="3.40.50.2300">
    <property type="match status" value="1"/>
</dbReference>
<keyword evidence="10" id="KW-1185">Reference proteome</keyword>
<comment type="caution">
    <text evidence="9">The sequence shown here is derived from an EMBL/GenBank/DDBJ whole genome shotgun (WGS) entry which is preliminary data.</text>
</comment>